<feature type="domain" description="Metallo-beta-lactamase" evidence="1">
    <location>
        <begin position="38"/>
        <end position="174"/>
    </location>
</feature>
<dbReference type="KEGG" id="bvv:BHK69_25735"/>
<dbReference type="InterPro" id="IPR050698">
    <property type="entry name" value="MBL"/>
</dbReference>
<dbReference type="STRING" id="1526658.BHK69_25735"/>
<dbReference type="GO" id="GO:0016874">
    <property type="term" value="F:ligase activity"/>
    <property type="evidence" value="ECO:0007669"/>
    <property type="project" value="UniProtKB-KW"/>
</dbReference>
<gene>
    <name evidence="2" type="ORF">BHK69_25735</name>
</gene>
<dbReference type="EMBL" id="CP017147">
    <property type="protein sequence ID" value="AOO83389.1"/>
    <property type="molecule type" value="Genomic_DNA"/>
</dbReference>
<keyword evidence="3" id="KW-1185">Reference proteome</keyword>
<evidence type="ECO:0000313" key="2">
    <source>
        <dbReference type="EMBL" id="AOO83389.1"/>
    </source>
</evidence>
<dbReference type="PANTHER" id="PTHR11203">
    <property type="entry name" value="CLEAVAGE AND POLYADENYLATION SPECIFICITY FACTOR FAMILY MEMBER"/>
    <property type="match status" value="1"/>
</dbReference>
<dbReference type="InterPro" id="IPR036866">
    <property type="entry name" value="RibonucZ/Hydroxyglut_hydro"/>
</dbReference>
<organism evidence="2 3">
    <name type="scientific">Bosea vaviloviae</name>
    <dbReference type="NCBI Taxonomy" id="1526658"/>
    <lineage>
        <taxon>Bacteria</taxon>
        <taxon>Pseudomonadati</taxon>
        <taxon>Pseudomonadota</taxon>
        <taxon>Alphaproteobacteria</taxon>
        <taxon>Hyphomicrobiales</taxon>
        <taxon>Boseaceae</taxon>
        <taxon>Bosea</taxon>
    </lineage>
</organism>
<evidence type="ECO:0000313" key="3">
    <source>
        <dbReference type="Proteomes" id="UP000094969"/>
    </source>
</evidence>
<dbReference type="AlphaFoldDB" id="A0A1D7U7S2"/>
<dbReference type="Proteomes" id="UP000094969">
    <property type="component" value="Chromosome"/>
</dbReference>
<dbReference type="InterPro" id="IPR026360">
    <property type="entry name" value="Xnuc_lig_assoc"/>
</dbReference>
<dbReference type="GO" id="GO:0004521">
    <property type="term" value="F:RNA endonuclease activity"/>
    <property type="evidence" value="ECO:0007669"/>
    <property type="project" value="TreeGrafter"/>
</dbReference>
<dbReference type="PANTHER" id="PTHR11203:SF49">
    <property type="entry name" value="BLL1145 PROTEIN"/>
    <property type="match status" value="1"/>
</dbReference>
<dbReference type="Pfam" id="PF00753">
    <property type="entry name" value="Lactamase_B"/>
    <property type="match status" value="1"/>
</dbReference>
<proteinExistence type="predicted"/>
<accession>A0A1D7U7S2</accession>
<evidence type="ECO:0000259" key="1">
    <source>
        <dbReference type="Pfam" id="PF00753"/>
    </source>
</evidence>
<dbReference type="Gene3D" id="3.60.15.10">
    <property type="entry name" value="Ribonuclease Z/Hydroxyacylglutathione hydrolase-like"/>
    <property type="match status" value="1"/>
</dbReference>
<dbReference type="SUPFAM" id="SSF56281">
    <property type="entry name" value="Metallo-hydrolase/oxidoreductase"/>
    <property type="match status" value="1"/>
</dbReference>
<name>A0A1D7U7S2_9HYPH</name>
<keyword evidence="2" id="KW-0436">Ligase</keyword>
<dbReference type="InterPro" id="IPR001279">
    <property type="entry name" value="Metallo-B-lactamas"/>
</dbReference>
<dbReference type="OrthoDB" id="9803916at2"/>
<dbReference type="NCBIfam" id="TIGR04122">
    <property type="entry name" value="Xnuc_lig_assoc"/>
    <property type="match status" value="1"/>
</dbReference>
<sequence length="357" mass="38880">MTLARQRSQNLRPSELLIPTPAGLYCPLADIHIDPMRPVARALITHGHSDHARAGHGAVLATRETLAIMALRYGEGFAGERQEAVPGAVTRIGAVDFRFVPAGHVLGSAQIVVEARGLRIVVSGDYKRERDPTCAGFEPVPCDIFITEATFGLPVFRHPPAHLEVAKLLESVRLFPERTHIVGAYSLGKAQRVMALIREAGFDRPIYIHGAMDKLTDFYMSEGAQLGPIRKVIEAERKSLGGEIVICPPSAIQDLWARKFPDPVTAFASGWMRIRARARQRGVELPLIISDHADWDALQATIREVQAGEIWVTHGEADALVHWCGTVGLKAKPLHLVGYGDEGEAEPAGETDNAVTG</sequence>
<reference evidence="2 3" key="1">
    <citation type="journal article" date="2015" name="Antonie Van Leeuwenhoek">
        <title>Bosea vaviloviae sp. nov., a new species of slow-growing rhizobia isolated from nodules of the relict species Vavilovia formosa (Stev.) Fed.</title>
        <authorList>
            <person name="Safronova V.I."/>
            <person name="Kuznetsova I.G."/>
            <person name="Sazanova A.L."/>
            <person name="Kimeklis A.K."/>
            <person name="Belimov A.A."/>
            <person name="Andronov E.E."/>
            <person name="Pinaev A.G."/>
            <person name="Chizhevskaya E.P."/>
            <person name="Pukhaev A.R."/>
            <person name="Popov K.P."/>
            <person name="Willems A."/>
            <person name="Tikhonovich I.A."/>
        </authorList>
    </citation>
    <scope>NUCLEOTIDE SEQUENCE [LARGE SCALE GENOMIC DNA]</scope>
    <source>
        <strain evidence="2 3">Vaf18</strain>
    </source>
</reference>
<protein>
    <submittedName>
        <fullName evidence="2">DNA ligase-associated DEXH box helicase</fullName>
    </submittedName>
</protein>
<dbReference type="RefSeq" id="WP_069692589.1">
    <property type="nucleotide sequence ID" value="NZ_CP017147.1"/>
</dbReference>